<dbReference type="EMBL" id="REGN01004642">
    <property type="protein sequence ID" value="RNA16737.1"/>
    <property type="molecule type" value="Genomic_DNA"/>
</dbReference>
<sequence>MSFIVVAGLVVCTRWSTPSIESLSIINNRHLKTLGRTMKSYSNGVNSRERLRRNVIWKEVENAYKMPEEE</sequence>
<evidence type="ECO:0000313" key="1">
    <source>
        <dbReference type="EMBL" id="RNA16737.1"/>
    </source>
</evidence>
<reference evidence="1 2" key="1">
    <citation type="journal article" date="2018" name="Sci. Rep.">
        <title>Genomic signatures of local adaptation to the degree of environmental predictability in rotifers.</title>
        <authorList>
            <person name="Franch-Gras L."/>
            <person name="Hahn C."/>
            <person name="Garcia-Roger E.M."/>
            <person name="Carmona M.J."/>
            <person name="Serra M."/>
            <person name="Gomez A."/>
        </authorList>
    </citation>
    <scope>NUCLEOTIDE SEQUENCE [LARGE SCALE GENOMIC DNA]</scope>
    <source>
        <strain evidence="1">HYR1</strain>
    </source>
</reference>
<dbReference type="Proteomes" id="UP000276133">
    <property type="component" value="Unassembled WGS sequence"/>
</dbReference>
<dbReference type="AlphaFoldDB" id="A0A3M7QZE8"/>
<gene>
    <name evidence="1" type="ORF">BpHYR1_009695</name>
</gene>
<organism evidence="1 2">
    <name type="scientific">Brachionus plicatilis</name>
    <name type="common">Marine rotifer</name>
    <name type="synonym">Brachionus muelleri</name>
    <dbReference type="NCBI Taxonomy" id="10195"/>
    <lineage>
        <taxon>Eukaryota</taxon>
        <taxon>Metazoa</taxon>
        <taxon>Spiralia</taxon>
        <taxon>Gnathifera</taxon>
        <taxon>Rotifera</taxon>
        <taxon>Eurotatoria</taxon>
        <taxon>Monogononta</taxon>
        <taxon>Pseudotrocha</taxon>
        <taxon>Ploima</taxon>
        <taxon>Brachionidae</taxon>
        <taxon>Brachionus</taxon>
    </lineage>
</organism>
<name>A0A3M7QZE8_BRAPC</name>
<protein>
    <submittedName>
        <fullName evidence="1">Uncharacterized protein</fullName>
    </submittedName>
</protein>
<proteinExistence type="predicted"/>
<accession>A0A3M7QZE8</accession>
<keyword evidence="2" id="KW-1185">Reference proteome</keyword>
<evidence type="ECO:0000313" key="2">
    <source>
        <dbReference type="Proteomes" id="UP000276133"/>
    </source>
</evidence>
<comment type="caution">
    <text evidence="1">The sequence shown here is derived from an EMBL/GenBank/DDBJ whole genome shotgun (WGS) entry which is preliminary data.</text>
</comment>